<evidence type="ECO:0000313" key="3">
    <source>
        <dbReference type="EMBL" id="KAG9451223.1"/>
    </source>
</evidence>
<feature type="transmembrane region" description="Helical" evidence="2">
    <location>
        <begin position="306"/>
        <end position="327"/>
    </location>
</feature>
<gene>
    <name evidence="3" type="ORF">H6P81_011188</name>
</gene>
<proteinExistence type="predicted"/>
<feature type="region of interest" description="Disordered" evidence="1">
    <location>
        <begin position="1"/>
        <end position="27"/>
    </location>
</feature>
<sequence length="332" mass="37352">MSTERGREREREKGGGRIKKERKQEERSLAMVALKEGKAPNRPSTVSPYKKLIDLNLQFSKYRIKPPPPDLNLFSPYILLLLFLLLQASSSRRRQTGRRNLPNCRERVKAGDEEGQAFLKTYHQRFKTRKLERRSGHACELQQQQQPGIQTQQDASALWRRGGSHGISPDPLPVYIPCDLETTHAATSTDSRIPIVSPLGPPFPSLPVLPFPSLPVLPFRSFPSLPFPSLPFPSFPFPSLVFVFRPYELGLKVGATSKGKSFLLINKGGVSDIERLQDLEALEPGWVSLEIPSSLCFLAGPTLDKIFMVFLTTAQCFYVKFMIWVAFGSSLI</sequence>
<dbReference type="AlphaFoldDB" id="A0AAV7EQT8"/>
<evidence type="ECO:0000313" key="4">
    <source>
        <dbReference type="Proteomes" id="UP000825729"/>
    </source>
</evidence>
<dbReference type="EMBL" id="JAINDJ010000004">
    <property type="protein sequence ID" value="KAG9451223.1"/>
    <property type="molecule type" value="Genomic_DNA"/>
</dbReference>
<reference evidence="3 4" key="1">
    <citation type="submission" date="2021-07" db="EMBL/GenBank/DDBJ databases">
        <title>The Aristolochia fimbriata genome: insights into angiosperm evolution, floral development and chemical biosynthesis.</title>
        <authorList>
            <person name="Jiao Y."/>
        </authorList>
    </citation>
    <scope>NUCLEOTIDE SEQUENCE [LARGE SCALE GENOMIC DNA]</scope>
    <source>
        <strain evidence="3">IBCAS-2021</strain>
        <tissue evidence="3">Leaf</tissue>
    </source>
</reference>
<feature type="compositionally biased region" description="Basic and acidic residues" evidence="1">
    <location>
        <begin position="1"/>
        <end position="15"/>
    </location>
</feature>
<organism evidence="3 4">
    <name type="scientific">Aristolochia fimbriata</name>
    <name type="common">White veined hardy Dutchman's pipe vine</name>
    <dbReference type="NCBI Taxonomy" id="158543"/>
    <lineage>
        <taxon>Eukaryota</taxon>
        <taxon>Viridiplantae</taxon>
        <taxon>Streptophyta</taxon>
        <taxon>Embryophyta</taxon>
        <taxon>Tracheophyta</taxon>
        <taxon>Spermatophyta</taxon>
        <taxon>Magnoliopsida</taxon>
        <taxon>Magnoliidae</taxon>
        <taxon>Piperales</taxon>
        <taxon>Aristolochiaceae</taxon>
        <taxon>Aristolochia</taxon>
    </lineage>
</organism>
<keyword evidence="4" id="KW-1185">Reference proteome</keyword>
<accession>A0AAV7EQT8</accession>
<evidence type="ECO:0000256" key="1">
    <source>
        <dbReference type="SAM" id="MobiDB-lite"/>
    </source>
</evidence>
<dbReference type="Proteomes" id="UP000825729">
    <property type="component" value="Unassembled WGS sequence"/>
</dbReference>
<keyword evidence="2" id="KW-1133">Transmembrane helix</keyword>
<comment type="caution">
    <text evidence="3">The sequence shown here is derived from an EMBL/GenBank/DDBJ whole genome shotgun (WGS) entry which is preliminary data.</text>
</comment>
<keyword evidence="2" id="KW-0472">Membrane</keyword>
<evidence type="ECO:0000256" key="2">
    <source>
        <dbReference type="SAM" id="Phobius"/>
    </source>
</evidence>
<name>A0AAV7EQT8_ARIFI</name>
<keyword evidence="2" id="KW-0812">Transmembrane</keyword>
<protein>
    <submittedName>
        <fullName evidence="3">Uncharacterized protein</fullName>
    </submittedName>
</protein>